<evidence type="ECO:0000259" key="10">
    <source>
        <dbReference type="PROSITE" id="PS50853"/>
    </source>
</evidence>
<dbReference type="SUPFAM" id="SSF52058">
    <property type="entry name" value="L domain-like"/>
    <property type="match status" value="2"/>
</dbReference>
<dbReference type="RefSeq" id="WP_174881355.1">
    <property type="nucleotide sequence ID" value="NZ_CADEPK010000353.1"/>
</dbReference>
<evidence type="ECO:0000256" key="5">
    <source>
        <dbReference type="ARBA" id="ARBA00022729"/>
    </source>
</evidence>
<dbReference type="Pfam" id="PF23952">
    <property type="entry name" value="LRR_EndoS"/>
    <property type="match status" value="1"/>
</dbReference>
<dbReference type="InterPro" id="IPR001611">
    <property type="entry name" value="Leu-rich_rpt"/>
</dbReference>
<feature type="domain" description="Fibronectin type-III" evidence="10">
    <location>
        <begin position="734"/>
        <end position="820"/>
    </location>
</feature>
<dbReference type="InterPro" id="IPR003591">
    <property type="entry name" value="Leu-rich_rpt_typical-subtyp"/>
</dbReference>
<keyword evidence="12" id="KW-1185">Reference proteome</keyword>
<keyword evidence="4" id="KW-0433">Leucine-rich repeat</keyword>
<keyword evidence="2" id="KW-0134">Cell wall</keyword>
<evidence type="ECO:0000256" key="2">
    <source>
        <dbReference type="ARBA" id="ARBA00022512"/>
    </source>
</evidence>
<proteinExistence type="predicted"/>
<evidence type="ECO:0000256" key="8">
    <source>
        <dbReference type="SAM" id="MobiDB-lite"/>
    </source>
</evidence>
<dbReference type="SMART" id="SM00369">
    <property type="entry name" value="LRR_TYP"/>
    <property type="match status" value="5"/>
</dbReference>
<evidence type="ECO:0000256" key="9">
    <source>
        <dbReference type="SAM" id="Phobius"/>
    </source>
</evidence>
<evidence type="ECO:0000313" key="11">
    <source>
        <dbReference type="EMBL" id="MDQ0227173.1"/>
    </source>
</evidence>
<dbReference type="PROSITE" id="PS50853">
    <property type="entry name" value="FN3"/>
    <property type="match status" value="3"/>
</dbReference>
<dbReference type="InterPro" id="IPR019931">
    <property type="entry name" value="LPXTG_anchor"/>
</dbReference>
<name>A0ABT9Z4H6_9BACI</name>
<dbReference type="PANTHER" id="PTHR46652">
    <property type="entry name" value="LEUCINE-RICH REPEAT AND IQ DOMAIN-CONTAINING PROTEIN 1-RELATED"/>
    <property type="match status" value="1"/>
</dbReference>
<dbReference type="Gene3D" id="2.60.40.10">
    <property type="entry name" value="Immunoglobulins"/>
    <property type="match status" value="4"/>
</dbReference>
<dbReference type="PANTHER" id="PTHR46652:SF3">
    <property type="entry name" value="LEUCINE-RICH REPEAT-CONTAINING PROTEIN 9"/>
    <property type="match status" value="1"/>
</dbReference>
<feature type="compositionally biased region" description="Basic and acidic residues" evidence="8">
    <location>
        <begin position="1316"/>
        <end position="1325"/>
    </location>
</feature>
<evidence type="ECO:0000256" key="1">
    <source>
        <dbReference type="ARBA" id="ARBA00004168"/>
    </source>
</evidence>
<feature type="transmembrane region" description="Helical" evidence="9">
    <location>
        <begin position="1348"/>
        <end position="1369"/>
    </location>
</feature>
<dbReference type="InterPro" id="IPR013783">
    <property type="entry name" value="Ig-like_fold"/>
</dbReference>
<dbReference type="PROSITE" id="PS51450">
    <property type="entry name" value="LRR"/>
    <property type="match status" value="8"/>
</dbReference>
<evidence type="ECO:0000256" key="6">
    <source>
        <dbReference type="ARBA" id="ARBA00022737"/>
    </source>
</evidence>
<dbReference type="SUPFAM" id="SSF49265">
    <property type="entry name" value="Fibronectin type III"/>
    <property type="match status" value="3"/>
</dbReference>
<protein>
    <submittedName>
        <fullName evidence="11">LPXTG-motif cell wall-anchored protein</fullName>
    </submittedName>
</protein>
<dbReference type="InterPro" id="IPR003961">
    <property type="entry name" value="FN3_dom"/>
</dbReference>
<dbReference type="CDD" id="cd00063">
    <property type="entry name" value="FN3"/>
    <property type="match status" value="4"/>
</dbReference>
<dbReference type="SMART" id="SM00365">
    <property type="entry name" value="LRR_SD22"/>
    <property type="match status" value="9"/>
</dbReference>
<feature type="compositionally biased region" description="Low complexity" evidence="8">
    <location>
        <begin position="227"/>
        <end position="243"/>
    </location>
</feature>
<organism evidence="11 12">
    <name type="scientific">Metabacillus niabensis</name>
    <dbReference type="NCBI Taxonomy" id="324854"/>
    <lineage>
        <taxon>Bacteria</taxon>
        <taxon>Bacillati</taxon>
        <taxon>Bacillota</taxon>
        <taxon>Bacilli</taxon>
        <taxon>Bacillales</taxon>
        <taxon>Bacillaceae</taxon>
        <taxon>Metabacillus</taxon>
    </lineage>
</organism>
<feature type="domain" description="Fibronectin type-III" evidence="10">
    <location>
        <begin position="1073"/>
        <end position="1168"/>
    </location>
</feature>
<comment type="subcellular location">
    <subcellularLocation>
        <location evidence="1">Secreted</location>
        <location evidence="1">Cell wall</location>
        <topology evidence="1">Peptidoglycan-anchor</topology>
    </subcellularLocation>
</comment>
<feature type="domain" description="Fibronectin type-III" evidence="10">
    <location>
        <begin position="413"/>
        <end position="499"/>
    </location>
</feature>
<keyword evidence="9" id="KW-1133">Transmembrane helix</keyword>
<dbReference type="Gene3D" id="3.80.10.10">
    <property type="entry name" value="Ribonuclease Inhibitor"/>
    <property type="match status" value="3"/>
</dbReference>
<feature type="compositionally biased region" description="Polar residues" evidence="8">
    <location>
        <begin position="1294"/>
        <end position="1305"/>
    </location>
</feature>
<reference evidence="11 12" key="1">
    <citation type="submission" date="2023-07" db="EMBL/GenBank/DDBJ databases">
        <title>Genomic Encyclopedia of Type Strains, Phase IV (KMG-IV): sequencing the most valuable type-strain genomes for metagenomic binning, comparative biology and taxonomic classification.</title>
        <authorList>
            <person name="Goeker M."/>
        </authorList>
    </citation>
    <scope>NUCLEOTIDE SEQUENCE [LARGE SCALE GENOMIC DNA]</scope>
    <source>
        <strain evidence="11 12">DSM 17723</strain>
    </source>
</reference>
<feature type="region of interest" description="Disordered" evidence="8">
    <location>
        <begin position="1265"/>
        <end position="1339"/>
    </location>
</feature>
<keyword evidence="9" id="KW-0472">Membrane</keyword>
<keyword evidence="9" id="KW-0812">Transmembrane</keyword>
<accession>A0ABT9Z4H6</accession>
<dbReference type="Proteomes" id="UP001232245">
    <property type="component" value="Unassembled WGS sequence"/>
</dbReference>
<evidence type="ECO:0000256" key="7">
    <source>
        <dbReference type="ARBA" id="ARBA00023088"/>
    </source>
</evidence>
<gene>
    <name evidence="11" type="ORF">J2S02_003518</name>
</gene>
<comment type="caution">
    <text evidence="11">The sequence shown here is derived from an EMBL/GenBank/DDBJ whole genome shotgun (WGS) entry which is preliminary data.</text>
</comment>
<dbReference type="EMBL" id="JAUSTZ010000008">
    <property type="protein sequence ID" value="MDQ0227173.1"/>
    <property type="molecule type" value="Genomic_DNA"/>
</dbReference>
<dbReference type="InterPro" id="IPR036116">
    <property type="entry name" value="FN3_sf"/>
</dbReference>
<evidence type="ECO:0000313" key="12">
    <source>
        <dbReference type="Proteomes" id="UP001232245"/>
    </source>
</evidence>
<sequence length="1378" mass="153288">MIKRIVTLLLVFTVIFTMVTPFSANATAALSDSIRLLPALSNEKGIQLQWETTTSSEVEESFTLIKNNAQSTIASAQLISEKTGEEGTIHKVYQFIDDQVIPGETYQYSVTRNGEEELKSEAISVTYTQAEKLEINATNVSETGFELNWTEIQLADAYQVLLDGKVIKQVGQTTQYQMNNLEDGTSYTISVRAIQGEEVIAEATKQVETLAATTKAVEKSTEQAQQSEEPAVTSTEATEEAVTIPDKNLKREIKSALKLNRDEIYPSDLEKLTSLDVSYLDIHDLTGLEKATNLTELNLTGNSLSNYSSIQKLTSLKSLNLSETDFADLTALSSLKNLEVLDINLTNVTDISAITNHPALKELNLSYLELHTLSPIQQLNQLTTLIVYGETYAHLNDQINELKKTGLTIYSDLGSSVYLYEIKATENRATLEWEYEGDEDVAYYEVKVAEQTTKVAAEENTLVIDSLTSNTEYRVGLFAYNSKGEVIASTLETFKTLPAPSGEAVQFKDERLEKAIKAELGIDRAIYESDMKSLTDLLLDYKKISDLSGLEKAVNLEYLSVDGNPIKNFEPISHLTNLISLSLGNTGISDYSILENLTNLEFLSLHENNLESIDALPALEGLTYLNLYINNLKNLKGIEKFPALVSLDVDDNPLTSIAGLNKLTELESVLLSNTSLDNIDELLKLANLSEVYLYGNDSLNLEDESSPARQVVEQLRDKNVQVEFDSSEEEPGEEWLDVYIPTVTENRMDLFWDYYGESEITKYEVYVNEKLHSTVSGDEMYLEMDKLTPNTAYTIVVKAYDANGELVISSEPITETTWSEPSGETVVFKDENLKELVKEQLGIERDPRVSDMERLTSFYIYGSDIEDLTGLEYATNLYDLNVFDHQDGPLDLSAIQGLKQLRSILISDAQIKDYSVFAKLPDLEALNITNSNVSDLSFLSGMKNLTELSLENNQIKDITALAALTNLTFVNLADNNISDLSPLEGSKHQLVYLDVSGNPIENISILAQFDQIIELILDRTKITDISPLVEMDSLGMVSLYNISSLDLTEGSANAQVIKKLKEYHVHVNTEVDSKADIIIDDVTETTVSFSWGQMLPNGVGKYKVSLYSYESDEPIIEEEIDSSIRSHTFKGLDPFTDYYITVDVTEEGYENTLYAEFTTLPIEGTVKDVSMYVYKTAEAPEAGAAFDLYGLDKENEDVYYFGESDEQGQLINYATEESIDIFTLPIGNYEIVFTTVDGKEYVFQFEITSTDDYLENPLFFLLEDEGDKEPVTPPTNGENPTDPIQGGGDKEPTQGGNDNAPTPNNDSEKPTAPIKVVDKNGKDDNVLTPIKAGSSEKTKNELPETATMMYNLLLIGFIALCLGAAVLFIQKRKQVKNS</sequence>
<keyword evidence="5" id="KW-0732">Signal</keyword>
<dbReference type="SMART" id="SM00060">
    <property type="entry name" value="FN3"/>
    <property type="match status" value="4"/>
</dbReference>
<dbReference type="InterPro" id="IPR050836">
    <property type="entry name" value="SDS22/Internalin_LRR"/>
</dbReference>
<dbReference type="InterPro" id="IPR025875">
    <property type="entry name" value="Leu-rich_rpt_4"/>
</dbReference>
<keyword evidence="6" id="KW-0677">Repeat</keyword>
<dbReference type="Pfam" id="PF12799">
    <property type="entry name" value="LRR_4"/>
    <property type="match status" value="2"/>
</dbReference>
<keyword evidence="7" id="KW-0572">Peptidoglycan-anchor</keyword>
<evidence type="ECO:0000256" key="4">
    <source>
        <dbReference type="ARBA" id="ARBA00022614"/>
    </source>
</evidence>
<keyword evidence="3" id="KW-0964">Secreted</keyword>
<feature type="region of interest" description="Disordered" evidence="8">
    <location>
        <begin position="218"/>
        <end position="243"/>
    </location>
</feature>
<dbReference type="InterPro" id="IPR032675">
    <property type="entry name" value="LRR_dom_sf"/>
</dbReference>
<dbReference type="Pfam" id="PF00041">
    <property type="entry name" value="fn3"/>
    <property type="match status" value="3"/>
</dbReference>
<evidence type="ECO:0000256" key="3">
    <source>
        <dbReference type="ARBA" id="ARBA00022525"/>
    </source>
</evidence>
<dbReference type="Pfam" id="PF00746">
    <property type="entry name" value="Gram_pos_anchor"/>
    <property type="match status" value="1"/>
</dbReference>
<dbReference type="NCBIfam" id="TIGR01167">
    <property type="entry name" value="LPXTG_anchor"/>
    <property type="match status" value="1"/>
</dbReference>